<sequence length="126" mass="13955">MLRRTIYFSLDVGSIGDNLTHFARNTLVTLWLTNVTNHNASIIHFVISTSIMHISQGILGRLSQNLHEQGFDFVGCVDSCKSTSRYIFMKVSGAISRKSINQTLIATSTMEDGFVSSFEANSQCMA</sequence>
<dbReference type="AlphaFoldDB" id="A0A072VLJ7"/>
<dbReference type="EMBL" id="CM001217">
    <property type="protein sequence ID" value="KEH42293.1"/>
    <property type="molecule type" value="Genomic_DNA"/>
</dbReference>
<proteinExistence type="predicted"/>
<reference evidence="1 3" key="2">
    <citation type="journal article" date="2014" name="BMC Genomics">
        <title>An improved genome release (version Mt4.0) for the model legume Medicago truncatula.</title>
        <authorList>
            <person name="Tang H."/>
            <person name="Krishnakumar V."/>
            <person name="Bidwell S."/>
            <person name="Rosen B."/>
            <person name="Chan A."/>
            <person name="Zhou S."/>
            <person name="Gentzbittel L."/>
            <person name="Childs K.L."/>
            <person name="Yandell M."/>
            <person name="Gundlach H."/>
            <person name="Mayer K.F."/>
            <person name="Schwartz D.C."/>
            <person name="Town C.D."/>
        </authorList>
    </citation>
    <scope>GENOME REANNOTATION</scope>
    <source>
        <strain evidence="1">A17</strain>
        <strain evidence="2 3">cv. Jemalong A17</strain>
    </source>
</reference>
<organism evidence="1 3">
    <name type="scientific">Medicago truncatula</name>
    <name type="common">Barrel medic</name>
    <name type="synonym">Medicago tribuloides</name>
    <dbReference type="NCBI Taxonomy" id="3880"/>
    <lineage>
        <taxon>Eukaryota</taxon>
        <taxon>Viridiplantae</taxon>
        <taxon>Streptophyta</taxon>
        <taxon>Embryophyta</taxon>
        <taxon>Tracheophyta</taxon>
        <taxon>Spermatophyta</taxon>
        <taxon>Magnoliopsida</taxon>
        <taxon>eudicotyledons</taxon>
        <taxon>Gunneridae</taxon>
        <taxon>Pentapetalae</taxon>
        <taxon>rosids</taxon>
        <taxon>fabids</taxon>
        <taxon>Fabales</taxon>
        <taxon>Fabaceae</taxon>
        <taxon>Papilionoideae</taxon>
        <taxon>50 kb inversion clade</taxon>
        <taxon>NPAAA clade</taxon>
        <taxon>Hologalegina</taxon>
        <taxon>IRL clade</taxon>
        <taxon>Trifolieae</taxon>
        <taxon>Medicago</taxon>
    </lineage>
</organism>
<evidence type="ECO:0000313" key="2">
    <source>
        <dbReference type="EnsemblPlants" id="KEH42293"/>
    </source>
</evidence>
<dbReference type="Proteomes" id="UP000002051">
    <property type="component" value="Unassembled WGS sequence"/>
</dbReference>
<reference evidence="2" key="3">
    <citation type="submission" date="2015-04" db="UniProtKB">
        <authorList>
            <consortium name="EnsemblPlants"/>
        </authorList>
    </citation>
    <scope>IDENTIFICATION</scope>
    <source>
        <strain evidence="2">cv. Jemalong A17</strain>
    </source>
</reference>
<evidence type="ECO:0000313" key="3">
    <source>
        <dbReference type="Proteomes" id="UP000002051"/>
    </source>
</evidence>
<keyword evidence="3" id="KW-1185">Reference proteome</keyword>
<reference evidence="1 3" key="1">
    <citation type="journal article" date="2011" name="Nature">
        <title>The Medicago genome provides insight into the evolution of rhizobial symbioses.</title>
        <authorList>
            <person name="Young N.D."/>
            <person name="Debelle F."/>
            <person name="Oldroyd G.E."/>
            <person name="Geurts R."/>
            <person name="Cannon S.B."/>
            <person name="Udvardi M.K."/>
            <person name="Benedito V.A."/>
            <person name="Mayer K.F."/>
            <person name="Gouzy J."/>
            <person name="Schoof H."/>
            <person name="Van de Peer Y."/>
            <person name="Proost S."/>
            <person name="Cook D.R."/>
            <person name="Meyers B.C."/>
            <person name="Spannagl M."/>
            <person name="Cheung F."/>
            <person name="De Mita S."/>
            <person name="Krishnakumar V."/>
            <person name="Gundlach H."/>
            <person name="Zhou S."/>
            <person name="Mudge J."/>
            <person name="Bharti A.K."/>
            <person name="Murray J.D."/>
            <person name="Naoumkina M.A."/>
            <person name="Rosen B."/>
            <person name="Silverstein K.A."/>
            <person name="Tang H."/>
            <person name="Rombauts S."/>
            <person name="Zhao P.X."/>
            <person name="Zhou P."/>
            <person name="Barbe V."/>
            <person name="Bardou P."/>
            <person name="Bechner M."/>
            <person name="Bellec A."/>
            <person name="Berger A."/>
            <person name="Berges H."/>
            <person name="Bidwell S."/>
            <person name="Bisseling T."/>
            <person name="Choisne N."/>
            <person name="Couloux A."/>
            <person name="Denny R."/>
            <person name="Deshpande S."/>
            <person name="Dai X."/>
            <person name="Doyle J.J."/>
            <person name="Dudez A.M."/>
            <person name="Farmer A.D."/>
            <person name="Fouteau S."/>
            <person name="Franken C."/>
            <person name="Gibelin C."/>
            <person name="Gish J."/>
            <person name="Goldstein S."/>
            <person name="Gonzalez A.J."/>
            <person name="Green P.J."/>
            <person name="Hallab A."/>
            <person name="Hartog M."/>
            <person name="Hua A."/>
            <person name="Humphray S.J."/>
            <person name="Jeong D.H."/>
            <person name="Jing Y."/>
            <person name="Jocker A."/>
            <person name="Kenton S.M."/>
            <person name="Kim D.J."/>
            <person name="Klee K."/>
            <person name="Lai H."/>
            <person name="Lang C."/>
            <person name="Lin S."/>
            <person name="Macmil S.L."/>
            <person name="Magdelenat G."/>
            <person name="Matthews L."/>
            <person name="McCorrison J."/>
            <person name="Monaghan E.L."/>
            <person name="Mun J.H."/>
            <person name="Najar F.Z."/>
            <person name="Nicholson C."/>
            <person name="Noirot C."/>
            <person name="O'Bleness M."/>
            <person name="Paule C.R."/>
            <person name="Poulain J."/>
            <person name="Prion F."/>
            <person name="Qin B."/>
            <person name="Qu C."/>
            <person name="Retzel E.F."/>
            <person name="Riddle C."/>
            <person name="Sallet E."/>
            <person name="Samain S."/>
            <person name="Samson N."/>
            <person name="Sanders I."/>
            <person name="Saurat O."/>
            <person name="Scarpelli C."/>
            <person name="Schiex T."/>
            <person name="Segurens B."/>
            <person name="Severin A.J."/>
            <person name="Sherrier D.J."/>
            <person name="Shi R."/>
            <person name="Sims S."/>
            <person name="Singer S.R."/>
            <person name="Sinharoy S."/>
            <person name="Sterck L."/>
            <person name="Viollet A."/>
            <person name="Wang B.B."/>
            <person name="Wang K."/>
            <person name="Wang M."/>
            <person name="Wang X."/>
            <person name="Warfsmann J."/>
            <person name="Weissenbach J."/>
            <person name="White D.D."/>
            <person name="White J.D."/>
            <person name="Wiley G.B."/>
            <person name="Wincker P."/>
            <person name="Xing Y."/>
            <person name="Yang L."/>
            <person name="Yao Z."/>
            <person name="Ying F."/>
            <person name="Zhai J."/>
            <person name="Zhou L."/>
            <person name="Zuber A."/>
            <person name="Denarie J."/>
            <person name="Dixon R.A."/>
            <person name="May G.D."/>
            <person name="Schwartz D.C."/>
            <person name="Rogers J."/>
            <person name="Quetier F."/>
            <person name="Town C.D."/>
            <person name="Roe B.A."/>
        </authorList>
    </citation>
    <scope>NUCLEOTIDE SEQUENCE [LARGE SCALE GENOMIC DNA]</scope>
    <source>
        <strain evidence="1">A17</strain>
        <strain evidence="2 3">cv. Jemalong A17</strain>
    </source>
</reference>
<dbReference type="EnsemblPlants" id="KEH42293">
    <property type="protein sequence ID" value="KEH42293"/>
    <property type="gene ID" value="MTR_1g066980"/>
</dbReference>
<gene>
    <name evidence="1" type="ordered locus">MTR_1g066980</name>
</gene>
<accession>A0A072VLJ7</accession>
<protein>
    <submittedName>
        <fullName evidence="1 2">Uncharacterized protein</fullName>
    </submittedName>
</protein>
<name>A0A072VLJ7_MEDTR</name>
<evidence type="ECO:0000313" key="1">
    <source>
        <dbReference type="EMBL" id="KEH42293.1"/>
    </source>
</evidence>
<dbReference type="HOGENOM" id="CLU_1984866_0_0_1"/>